<evidence type="ECO:0000259" key="11">
    <source>
        <dbReference type="PROSITE" id="PS50059"/>
    </source>
</evidence>
<keyword evidence="5 9" id="KW-0697">Rotamase</keyword>
<protein>
    <recommendedName>
        <fullName evidence="10">Peptidyl-prolyl cis-trans isomerase</fullName>
        <ecNumber evidence="10">5.2.1.8</ecNumber>
    </recommendedName>
</protein>
<name>A0A062XY27_9BACT</name>
<dbReference type="GO" id="GO:0003755">
    <property type="term" value="F:peptidyl-prolyl cis-trans isomerase activity"/>
    <property type="evidence" value="ECO:0007669"/>
    <property type="project" value="UniProtKB-UniRule"/>
</dbReference>
<dbReference type="SUPFAM" id="SSF54534">
    <property type="entry name" value="FKBP-like"/>
    <property type="match status" value="1"/>
</dbReference>
<sequence length="154" mass="16528">MKIAQDMAVTLHYTVKGPDGQVLDSSLDREPLQYLHGHGQIIPGLEQQLEGAEVGSSLEIHVPADQAYGPKHPELVFPVPRAQFDPEVSLEPGTQVMTQGEHGPLVLTIVGVQDDSVLLDANHPLAGMDLDFSIQVVSVRAATPEELAHGHVHG</sequence>
<dbReference type="Proteomes" id="UP000027284">
    <property type="component" value="Unassembled WGS sequence"/>
</dbReference>
<organism evidence="13 14">
    <name type="scientific">Thermoanaerobaculum aquaticum</name>
    <dbReference type="NCBI Taxonomy" id="1312852"/>
    <lineage>
        <taxon>Bacteria</taxon>
        <taxon>Pseudomonadati</taxon>
        <taxon>Acidobacteriota</taxon>
        <taxon>Thermoanaerobaculia</taxon>
        <taxon>Thermoanaerobaculales</taxon>
        <taxon>Thermoanaerobaculaceae</taxon>
        <taxon>Thermoanaerobaculum</taxon>
    </lineage>
</organism>
<evidence type="ECO:0000313" key="14">
    <source>
        <dbReference type="Proteomes" id="UP000027284"/>
    </source>
</evidence>
<evidence type="ECO:0000256" key="9">
    <source>
        <dbReference type="PROSITE-ProRule" id="PRU00277"/>
    </source>
</evidence>
<evidence type="ECO:0000256" key="8">
    <source>
        <dbReference type="ARBA" id="ARBA00037071"/>
    </source>
</evidence>
<dbReference type="PANTHER" id="PTHR47861:SF3">
    <property type="entry name" value="FKBP-TYPE PEPTIDYL-PROLYL CIS-TRANS ISOMERASE SLYD"/>
    <property type="match status" value="1"/>
</dbReference>
<comment type="function">
    <text evidence="8">Also involved in hydrogenase metallocenter assembly, probably by participating in the nickel insertion step. This function in hydrogenase biosynthesis requires chaperone activity and the presence of the metal-binding domain, but not PPIase activity.</text>
</comment>
<evidence type="ECO:0000256" key="1">
    <source>
        <dbReference type="ARBA" id="ARBA00000971"/>
    </source>
</evidence>
<dbReference type="GO" id="GO:0042026">
    <property type="term" value="P:protein refolding"/>
    <property type="evidence" value="ECO:0007669"/>
    <property type="project" value="UniProtKB-ARBA"/>
</dbReference>
<keyword evidence="14" id="KW-1185">Reference proteome</keyword>
<dbReference type="OrthoDB" id="280278at2"/>
<dbReference type="EMBL" id="JMFG01000035">
    <property type="protein sequence ID" value="KDA53031.1"/>
    <property type="molecule type" value="Genomic_DNA"/>
</dbReference>
<comment type="catalytic activity">
    <reaction evidence="1 9 10">
        <text>[protein]-peptidylproline (omega=180) = [protein]-peptidylproline (omega=0)</text>
        <dbReference type="Rhea" id="RHEA:16237"/>
        <dbReference type="Rhea" id="RHEA-COMP:10747"/>
        <dbReference type="Rhea" id="RHEA-COMP:10748"/>
        <dbReference type="ChEBI" id="CHEBI:83833"/>
        <dbReference type="ChEBI" id="CHEBI:83834"/>
        <dbReference type="EC" id="5.2.1.8"/>
    </reaction>
</comment>
<evidence type="ECO:0000256" key="7">
    <source>
        <dbReference type="ARBA" id="ARBA00023235"/>
    </source>
</evidence>
<keyword evidence="6" id="KW-0143">Chaperone</keyword>
<evidence type="ECO:0000256" key="4">
    <source>
        <dbReference type="ARBA" id="ARBA00022490"/>
    </source>
</evidence>
<evidence type="ECO:0000256" key="6">
    <source>
        <dbReference type="ARBA" id="ARBA00023186"/>
    </source>
</evidence>
<evidence type="ECO:0000256" key="3">
    <source>
        <dbReference type="ARBA" id="ARBA00006577"/>
    </source>
</evidence>
<dbReference type="STRING" id="1312852.EG19_07920"/>
<proteinExistence type="inferred from homology"/>
<comment type="similarity">
    <text evidence="3 10">Belongs to the FKBP-type PPIase family.</text>
</comment>
<dbReference type="Gene3D" id="3.10.50.40">
    <property type="match status" value="1"/>
</dbReference>
<dbReference type="EC" id="5.2.1.8" evidence="10"/>
<dbReference type="PANTHER" id="PTHR47861">
    <property type="entry name" value="FKBP-TYPE PEPTIDYL-PROLYL CIS-TRANS ISOMERASE SLYD"/>
    <property type="match status" value="1"/>
</dbReference>
<dbReference type="RefSeq" id="WP_038050282.1">
    <property type="nucleotide sequence ID" value="NZ_JMFG01000035.1"/>
</dbReference>
<reference evidence="12" key="2">
    <citation type="journal article" date="2020" name="mSystems">
        <title>Genome- and Community-Level Interaction Insights into Carbon Utilization and Element Cycling Functions of Hydrothermarchaeota in Hydrothermal Sediment.</title>
        <authorList>
            <person name="Zhou Z."/>
            <person name="Liu Y."/>
            <person name="Xu W."/>
            <person name="Pan J."/>
            <person name="Luo Z.H."/>
            <person name="Li M."/>
        </authorList>
    </citation>
    <scope>NUCLEOTIDE SEQUENCE [LARGE SCALE GENOMIC DNA]</scope>
    <source>
        <strain evidence="12">SpSt-299</strain>
    </source>
</reference>
<evidence type="ECO:0000256" key="2">
    <source>
        <dbReference type="ARBA" id="ARBA00004496"/>
    </source>
</evidence>
<evidence type="ECO:0000256" key="5">
    <source>
        <dbReference type="ARBA" id="ARBA00023110"/>
    </source>
</evidence>
<accession>A0A062XY27</accession>
<feature type="domain" description="PPIase FKBP-type" evidence="11">
    <location>
        <begin position="6"/>
        <end position="80"/>
    </location>
</feature>
<reference evidence="13 14" key="1">
    <citation type="submission" date="2014-04" db="EMBL/GenBank/DDBJ databases">
        <title>The Genome Sequence of Thermoanaerobaculum aquaticum MP-01, The First Cultivated Group 23 Acidobacterium.</title>
        <authorList>
            <person name="Stamps B.W."/>
            <person name="Losey N.A."/>
            <person name="Lawson P.A."/>
            <person name="Stevenson B.S."/>
        </authorList>
    </citation>
    <scope>NUCLEOTIDE SEQUENCE [LARGE SCALE GENOMIC DNA]</scope>
    <source>
        <strain evidence="13 14">MP-01</strain>
    </source>
</reference>
<dbReference type="EMBL" id="DSMR01000384">
    <property type="protein sequence ID" value="HET47556.1"/>
    <property type="molecule type" value="Genomic_DNA"/>
</dbReference>
<keyword evidence="4" id="KW-0963">Cytoplasm</keyword>
<keyword evidence="7 9" id="KW-0413">Isomerase</keyword>
<dbReference type="AlphaFoldDB" id="A0A062XY27"/>
<dbReference type="InterPro" id="IPR001179">
    <property type="entry name" value="PPIase_FKBP_dom"/>
</dbReference>
<evidence type="ECO:0000313" key="12">
    <source>
        <dbReference type="EMBL" id="HET47556.1"/>
    </source>
</evidence>
<dbReference type="PROSITE" id="PS50059">
    <property type="entry name" value="FKBP_PPIASE"/>
    <property type="match status" value="1"/>
</dbReference>
<evidence type="ECO:0000313" key="13">
    <source>
        <dbReference type="EMBL" id="KDA53031.1"/>
    </source>
</evidence>
<comment type="subcellular location">
    <subcellularLocation>
        <location evidence="2">Cytoplasm</location>
    </subcellularLocation>
</comment>
<evidence type="ECO:0000256" key="10">
    <source>
        <dbReference type="RuleBase" id="RU003915"/>
    </source>
</evidence>
<gene>
    <name evidence="13" type="ORF">EG19_07920</name>
    <name evidence="12" type="ORF">ENQ31_05285</name>
</gene>
<comment type="caution">
    <text evidence="13">The sequence shown here is derived from an EMBL/GenBank/DDBJ whole genome shotgun (WGS) entry which is preliminary data.</text>
</comment>
<dbReference type="Pfam" id="PF00254">
    <property type="entry name" value="FKBP_C"/>
    <property type="match status" value="1"/>
</dbReference>
<dbReference type="InterPro" id="IPR046357">
    <property type="entry name" value="PPIase_dom_sf"/>
</dbReference>
<dbReference type="GO" id="GO:0005737">
    <property type="term" value="C:cytoplasm"/>
    <property type="evidence" value="ECO:0007669"/>
    <property type="project" value="UniProtKB-SubCell"/>
</dbReference>